<gene>
    <name evidence="1" type="ORF">PU634_16905</name>
</gene>
<dbReference type="AlphaFoldDB" id="A0AA50KMW0"/>
<evidence type="ECO:0000313" key="2">
    <source>
        <dbReference type="Proteomes" id="UP001223802"/>
    </source>
</evidence>
<protein>
    <submittedName>
        <fullName evidence="1">Rho-binding antiterminator</fullName>
    </submittedName>
</protein>
<evidence type="ECO:0000313" key="1">
    <source>
        <dbReference type="EMBL" id="WMC10725.1"/>
    </source>
</evidence>
<reference evidence="1 2" key="1">
    <citation type="submission" date="2023-02" db="EMBL/GenBank/DDBJ databases">
        <title>Complete genome sequence of a novel bacterium Oceanimonas sp. NTOU-MSR1 isolated from marine coast sediment.</title>
        <authorList>
            <person name="Yang H.-T."/>
            <person name="Chen Y.-L."/>
            <person name="Ho Y.-N."/>
        </authorList>
    </citation>
    <scope>NUCLEOTIDE SEQUENCE [LARGE SCALE GENOMIC DNA]</scope>
    <source>
        <strain evidence="1 2">NTOU-MSR1</strain>
    </source>
</reference>
<dbReference type="SUPFAM" id="SSF101744">
    <property type="entry name" value="Rof/RNase P subunit-like"/>
    <property type="match status" value="1"/>
</dbReference>
<dbReference type="InterPro" id="IPR009778">
    <property type="entry name" value="ROF"/>
</dbReference>
<sequence length="81" mass="9107">MMSCEQHDYIEIACLYRYSVTLTLVSGEQITGQALDTARNNDKAECLKMRIGDEVRLLPLASLARMTATSPNPHFVQVDFD</sequence>
<name>A0AA50KMW0_9GAMM</name>
<keyword evidence="2" id="KW-1185">Reference proteome</keyword>
<dbReference type="KEGG" id="ope:PU634_16905"/>
<dbReference type="InterPro" id="IPR023534">
    <property type="entry name" value="Rof/RNase_P-like"/>
</dbReference>
<dbReference type="InterPro" id="IPR038626">
    <property type="entry name" value="Rof-like_sf"/>
</dbReference>
<dbReference type="Pfam" id="PF07073">
    <property type="entry name" value="ROF"/>
    <property type="match status" value="1"/>
</dbReference>
<dbReference type="Gene3D" id="2.30.30.400">
    <property type="entry name" value="Rof-like"/>
    <property type="match status" value="1"/>
</dbReference>
<organism evidence="1 2">
    <name type="scientific">Oceanimonas pelagia</name>
    <dbReference type="NCBI Taxonomy" id="3028314"/>
    <lineage>
        <taxon>Bacteria</taxon>
        <taxon>Pseudomonadati</taxon>
        <taxon>Pseudomonadota</taxon>
        <taxon>Gammaproteobacteria</taxon>
        <taxon>Aeromonadales</taxon>
        <taxon>Aeromonadaceae</taxon>
        <taxon>Oceanimonas</taxon>
    </lineage>
</organism>
<proteinExistence type="predicted"/>
<dbReference type="RefSeq" id="WP_306762002.1">
    <property type="nucleotide sequence ID" value="NZ_CP118224.1"/>
</dbReference>
<dbReference type="Proteomes" id="UP001223802">
    <property type="component" value="Chromosome"/>
</dbReference>
<accession>A0AA50KMW0</accession>
<dbReference type="EMBL" id="CP118224">
    <property type="protein sequence ID" value="WMC10725.1"/>
    <property type="molecule type" value="Genomic_DNA"/>
</dbReference>